<protein>
    <recommendedName>
        <fullName evidence="5">Secondary thiamine-phosphate synthase enzyme</fullName>
    </recommendedName>
</protein>
<evidence type="ECO:0008006" key="5">
    <source>
        <dbReference type="Google" id="ProtNLM"/>
    </source>
</evidence>
<proteinExistence type="inferred from homology"/>
<name>A0A346Y1G9_9ACTN</name>
<evidence type="ECO:0000313" key="4">
    <source>
        <dbReference type="Proteomes" id="UP000264006"/>
    </source>
</evidence>
<dbReference type="PANTHER" id="PTHR30615:SF8">
    <property type="entry name" value="UPF0047 PROTEIN C4A8.02C"/>
    <property type="match status" value="1"/>
</dbReference>
<dbReference type="EMBL" id="CP031165">
    <property type="protein sequence ID" value="AXV08316.1"/>
    <property type="molecule type" value="Genomic_DNA"/>
</dbReference>
<sequence>METLNGVAELNGNGRPKEKLNGLPPQVLVEAPRAARREASITELSGLQPVVARRAIHIATERLFHVTDVTEDCQELVAESGVKEGMLSVFSQHTTCAIKINERETCFLEDLRLFMEALVPQEAYYRHDDFEIRDHATLAGTVEEEPINGHAHIKQMLLGSASESVPVADGTLRLGTWQRIMFIELDQARNRKVQLQVQGWR</sequence>
<dbReference type="InterPro" id="IPR001602">
    <property type="entry name" value="UPF0047_YjbQ-like"/>
</dbReference>
<gene>
    <name evidence="3" type="ORF">DVS28_a3643</name>
</gene>
<dbReference type="Proteomes" id="UP000264006">
    <property type="component" value="Chromosome"/>
</dbReference>
<dbReference type="InterPro" id="IPR035917">
    <property type="entry name" value="YjbQ-like_sf"/>
</dbReference>
<comment type="similarity">
    <text evidence="1">Belongs to the UPF0047 family.</text>
</comment>
<dbReference type="NCBIfam" id="TIGR00149">
    <property type="entry name" value="TIGR00149_YjbQ"/>
    <property type="match status" value="1"/>
</dbReference>
<dbReference type="PANTHER" id="PTHR30615">
    <property type="entry name" value="UNCHARACTERIZED PROTEIN YJBQ-RELATED"/>
    <property type="match status" value="1"/>
</dbReference>
<evidence type="ECO:0000256" key="2">
    <source>
        <dbReference type="SAM" id="MobiDB-lite"/>
    </source>
</evidence>
<dbReference type="KEGG" id="euz:DVS28_a3643"/>
<organism evidence="3 4">
    <name type="scientific">Euzebya pacifica</name>
    <dbReference type="NCBI Taxonomy" id="1608957"/>
    <lineage>
        <taxon>Bacteria</taxon>
        <taxon>Bacillati</taxon>
        <taxon>Actinomycetota</taxon>
        <taxon>Nitriliruptoria</taxon>
        <taxon>Euzebyales</taxon>
    </lineage>
</organism>
<accession>A0A346Y1G9</accession>
<dbReference type="SUPFAM" id="SSF111038">
    <property type="entry name" value="YjbQ-like"/>
    <property type="match status" value="1"/>
</dbReference>
<evidence type="ECO:0000313" key="3">
    <source>
        <dbReference type="EMBL" id="AXV08316.1"/>
    </source>
</evidence>
<dbReference type="Gene3D" id="2.60.120.460">
    <property type="entry name" value="YjbQ-like"/>
    <property type="match status" value="1"/>
</dbReference>
<dbReference type="Pfam" id="PF01894">
    <property type="entry name" value="YjbQ"/>
    <property type="match status" value="1"/>
</dbReference>
<keyword evidence="4" id="KW-1185">Reference proteome</keyword>
<dbReference type="PROSITE" id="PS01314">
    <property type="entry name" value="UPF0047"/>
    <property type="match status" value="1"/>
</dbReference>
<reference evidence="3 4" key="1">
    <citation type="submission" date="2018-09" db="EMBL/GenBank/DDBJ databases">
        <title>Complete genome sequence of Euzebya sp. DY32-46 isolated from seawater of Pacific Ocean.</title>
        <authorList>
            <person name="Xu L."/>
            <person name="Wu Y.-H."/>
            <person name="Xu X.-W."/>
        </authorList>
    </citation>
    <scope>NUCLEOTIDE SEQUENCE [LARGE SCALE GENOMIC DNA]</scope>
    <source>
        <strain evidence="3 4">DY32-46</strain>
    </source>
</reference>
<evidence type="ECO:0000256" key="1">
    <source>
        <dbReference type="ARBA" id="ARBA00005534"/>
    </source>
</evidence>
<feature type="region of interest" description="Disordered" evidence="2">
    <location>
        <begin position="1"/>
        <end position="22"/>
    </location>
</feature>
<dbReference type="OrthoDB" id="9801725at2"/>
<dbReference type="AlphaFoldDB" id="A0A346Y1G9"/>